<feature type="domain" description="Mycothiol-dependent maleylpyruvate isomerase metal-binding" evidence="5">
    <location>
        <begin position="292"/>
        <end position="410"/>
    </location>
</feature>
<evidence type="ECO:0000313" key="7">
    <source>
        <dbReference type="Proteomes" id="UP000647172"/>
    </source>
</evidence>
<dbReference type="Gene3D" id="3.40.50.720">
    <property type="entry name" value="NAD(P)-binding Rossmann-like Domain"/>
    <property type="match status" value="1"/>
</dbReference>
<dbReference type="GO" id="GO:0005829">
    <property type="term" value="C:cytosol"/>
    <property type="evidence" value="ECO:0007669"/>
    <property type="project" value="TreeGrafter"/>
</dbReference>
<comment type="caution">
    <text evidence="6">The sequence shown here is derived from an EMBL/GenBank/DDBJ whole genome shotgun (WGS) entry which is preliminary data.</text>
</comment>
<name>A0A919JS64_9ACTN</name>
<dbReference type="PANTHER" id="PTHR43391:SF86">
    <property type="entry name" value="SHORT-CHAIN DEHYDROGENASE_REDUCTASE FAMILY PROTEIN"/>
    <property type="match status" value="1"/>
</dbReference>
<dbReference type="AlphaFoldDB" id="A0A919JS64"/>
<dbReference type="NCBIfam" id="TIGR03083">
    <property type="entry name" value="maleylpyruvate isomerase family mycothiol-dependent enzyme"/>
    <property type="match status" value="1"/>
</dbReference>
<proteinExistence type="inferred from homology"/>
<reference evidence="6" key="1">
    <citation type="submission" date="2021-01" db="EMBL/GenBank/DDBJ databases">
        <title>Whole genome shotgun sequence of Actinoplanes nipponensis NBRC 14063.</title>
        <authorList>
            <person name="Komaki H."/>
            <person name="Tamura T."/>
        </authorList>
    </citation>
    <scope>NUCLEOTIDE SEQUENCE</scope>
    <source>
        <strain evidence="6">NBRC 14063</strain>
    </source>
</reference>
<dbReference type="GO" id="GO:0016491">
    <property type="term" value="F:oxidoreductase activity"/>
    <property type="evidence" value="ECO:0007669"/>
    <property type="project" value="UniProtKB-KW"/>
</dbReference>
<evidence type="ECO:0000256" key="4">
    <source>
        <dbReference type="SAM" id="MobiDB-lite"/>
    </source>
</evidence>
<keyword evidence="2" id="KW-0560">Oxidoreductase</keyword>
<dbReference type="Proteomes" id="UP000647172">
    <property type="component" value="Unassembled WGS sequence"/>
</dbReference>
<keyword evidence="7" id="KW-1185">Reference proteome</keyword>
<dbReference type="InterPro" id="IPR034660">
    <property type="entry name" value="DinB/YfiT-like"/>
</dbReference>
<dbReference type="SUPFAM" id="SSF51735">
    <property type="entry name" value="NAD(P)-binding Rossmann-fold domains"/>
    <property type="match status" value="1"/>
</dbReference>
<dbReference type="PROSITE" id="PS00061">
    <property type="entry name" value="ADH_SHORT"/>
    <property type="match status" value="1"/>
</dbReference>
<evidence type="ECO:0000256" key="3">
    <source>
        <dbReference type="RuleBase" id="RU000363"/>
    </source>
</evidence>
<dbReference type="InterPro" id="IPR017520">
    <property type="entry name" value="CHP03086"/>
</dbReference>
<evidence type="ECO:0000256" key="2">
    <source>
        <dbReference type="ARBA" id="ARBA00023002"/>
    </source>
</evidence>
<dbReference type="PANTHER" id="PTHR43391">
    <property type="entry name" value="RETINOL DEHYDROGENASE-RELATED"/>
    <property type="match status" value="1"/>
</dbReference>
<dbReference type="Gene3D" id="1.20.120.450">
    <property type="entry name" value="dinb family like domain"/>
    <property type="match status" value="1"/>
</dbReference>
<organism evidence="6 7">
    <name type="scientific">Actinoplanes nipponensis</name>
    <dbReference type="NCBI Taxonomy" id="135950"/>
    <lineage>
        <taxon>Bacteria</taxon>
        <taxon>Bacillati</taxon>
        <taxon>Actinomycetota</taxon>
        <taxon>Actinomycetes</taxon>
        <taxon>Micromonosporales</taxon>
        <taxon>Micromonosporaceae</taxon>
        <taxon>Actinoplanes</taxon>
    </lineage>
</organism>
<dbReference type="GO" id="GO:0046872">
    <property type="term" value="F:metal ion binding"/>
    <property type="evidence" value="ECO:0007669"/>
    <property type="project" value="InterPro"/>
</dbReference>
<comment type="similarity">
    <text evidence="1 3">Belongs to the short-chain dehydrogenases/reductases (SDR) family.</text>
</comment>
<accession>A0A919JS64</accession>
<dbReference type="InterPro" id="IPR024344">
    <property type="entry name" value="MDMPI_metal-binding"/>
</dbReference>
<feature type="region of interest" description="Disordered" evidence="4">
    <location>
        <begin position="435"/>
        <end position="457"/>
    </location>
</feature>
<dbReference type="InterPro" id="IPR020904">
    <property type="entry name" value="Sc_DH/Rdtase_CS"/>
</dbReference>
<dbReference type="SUPFAM" id="SSF109854">
    <property type="entry name" value="DinB/YfiT-like putative metalloenzymes"/>
    <property type="match status" value="1"/>
</dbReference>
<dbReference type="Pfam" id="PF00106">
    <property type="entry name" value="adh_short"/>
    <property type="match status" value="1"/>
</dbReference>
<sequence length="477" mass="50252">MSPVVLITGCSSGVGLATAVRAAQAGHTTVATLRDEDRAGPLRQAAAAAGVKLEVRRLDVTDEASIDACLTGVLEAHGRLDALVNNAGQANTFACVETAGTARFRAGLEVNLFGVVAATRAALPHLRASRGRVVTVGSTRGLIGQPFNEAYSAAKFAVEGFLESLAPVAASQGVRVVLVEPGPVLGTAFGANSGVTRESLLAEAGPYAEVLADYLDWVARGGHPGAQSAAEVAEVLLRALTDDAPPFRIMTSAWGERYARTKLADPGGAAVTAMTRSWLAPRTLLLHPGVVRRSIELVTAIREDQWERPTPCAEWTVADLVTHMIRENRGFAAAARGERTVPADWHAPVGVDLRAEYAASARAVIAAFGADGALSRTLWLPLIRDGICLPARQALGFHLLDYLVHGWDVAAATGQPAAYDDDVVAAVREIAERDVPDGPRRHRPQATFAPARPLPDGAPPLHRLLGFLGRDPGWGPR</sequence>
<evidence type="ECO:0000313" key="6">
    <source>
        <dbReference type="EMBL" id="GIE54507.1"/>
    </source>
</evidence>
<evidence type="ECO:0000259" key="5">
    <source>
        <dbReference type="Pfam" id="PF11716"/>
    </source>
</evidence>
<dbReference type="Pfam" id="PF11716">
    <property type="entry name" value="MDMPI_N"/>
    <property type="match status" value="1"/>
</dbReference>
<dbReference type="NCBIfam" id="TIGR03086">
    <property type="entry name" value="TIGR03086 family metal-binding protein"/>
    <property type="match status" value="1"/>
</dbReference>
<dbReference type="PRINTS" id="PR00080">
    <property type="entry name" value="SDRFAMILY"/>
</dbReference>
<dbReference type="InterPro" id="IPR017517">
    <property type="entry name" value="Maleyloyr_isom"/>
</dbReference>
<gene>
    <name evidence="6" type="ORF">Ani05nite_80410</name>
</gene>
<evidence type="ECO:0000256" key="1">
    <source>
        <dbReference type="ARBA" id="ARBA00006484"/>
    </source>
</evidence>
<dbReference type="InterPro" id="IPR036291">
    <property type="entry name" value="NAD(P)-bd_dom_sf"/>
</dbReference>
<dbReference type="PRINTS" id="PR00081">
    <property type="entry name" value="GDHRDH"/>
</dbReference>
<dbReference type="InterPro" id="IPR002347">
    <property type="entry name" value="SDR_fam"/>
</dbReference>
<dbReference type="EMBL" id="BOMQ01000104">
    <property type="protein sequence ID" value="GIE54507.1"/>
    <property type="molecule type" value="Genomic_DNA"/>
</dbReference>
<protein>
    <recommendedName>
        <fullName evidence="5">Mycothiol-dependent maleylpyruvate isomerase metal-binding domain-containing protein</fullName>
    </recommendedName>
</protein>